<gene>
    <name evidence="1" type="ORF">PAPOLLO_LOCUS6857</name>
</gene>
<organism evidence="1 2">
    <name type="scientific">Parnassius apollo</name>
    <name type="common">Apollo butterfly</name>
    <name type="synonym">Papilio apollo</name>
    <dbReference type="NCBI Taxonomy" id="110799"/>
    <lineage>
        <taxon>Eukaryota</taxon>
        <taxon>Metazoa</taxon>
        <taxon>Ecdysozoa</taxon>
        <taxon>Arthropoda</taxon>
        <taxon>Hexapoda</taxon>
        <taxon>Insecta</taxon>
        <taxon>Pterygota</taxon>
        <taxon>Neoptera</taxon>
        <taxon>Endopterygota</taxon>
        <taxon>Lepidoptera</taxon>
        <taxon>Glossata</taxon>
        <taxon>Ditrysia</taxon>
        <taxon>Papilionoidea</taxon>
        <taxon>Papilionidae</taxon>
        <taxon>Parnassiinae</taxon>
        <taxon>Parnassini</taxon>
        <taxon>Parnassius</taxon>
        <taxon>Parnassius</taxon>
    </lineage>
</organism>
<proteinExistence type="predicted"/>
<comment type="caution">
    <text evidence="1">The sequence shown here is derived from an EMBL/GenBank/DDBJ whole genome shotgun (WGS) entry which is preliminary data.</text>
</comment>
<keyword evidence="2" id="KW-1185">Reference proteome</keyword>
<protein>
    <submittedName>
        <fullName evidence="1">(apollo) hypothetical protein</fullName>
    </submittedName>
</protein>
<evidence type="ECO:0000313" key="1">
    <source>
        <dbReference type="EMBL" id="CAG4962889.1"/>
    </source>
</evidence>
<dbReference type="AlphaFoldDB" id="A0A8S3WIL6"/>
<dbReference type="EMBL" id="CAJQZP010000474">
    <property type="protein sequence ID" value="CAG4962889.1"/>
    <property type="molecule type" value="Genomic_DNA"/>
</dbReference>
<sequence>METAVTCMPDSVEADVSLNEELTELNNVETNQYDCKNIHIQQTEFGKDKITQEKSASVVPPDTYVDPEAFKIGNVNIYAEDIGPKLYPVRGNVVTPPIITKNLPEAFKYLPIYGRPKSKADLEDFLNNKIREYVGCDFSDEDFDKLAKYCRYVCLIQTSTFL</sequence>
<dbReference type="Proteomes" id="UP000691718">
    <property type="component" value="Unassembled WGS sequence"/>
</dbReference>
<dbReference type="OrthoDB" id="46583at2759"/>
<evidence type="ECO:0000313" key="2">
    <source>
        <dbReference type="Proteomes" id="UP000691718"/>
    </source>
</evidence>
<name>A0A8S3WIL6_PARAO</name>
<reference evidence="1" key="1">
    <citation type="submission" date="2021-04" db="EMBL/GenBank/DDBJ databases">
        <authorList>
            <person name="Tunstrom K."/>
        </authorList>
    </citation>
    <scope>NUCLEOTIDE SEQUENCE</scope>
</reference>
<accession>A0A8S3WIL6</accession>